<evidence type="ECO:0000313" key="15">
    <source>
        <dbReference type="EMBL" id="GMH78420.1"/>
    </source>
</evidence>
<dbReference type="InterPro" id="IPR001241">
    <property type="entry name" value="Topo_IIA"/>
</dbReference>
<evidence type="ECO:0000256" key="7">
    <source>
        <dbReference type="ARBA" id="ARBA00022840"/>
    </source>
</evidence>
<evidence type="ECO:0000256" key="12">
    <source>
        <dbReference type="RuleBase" id="RU362094"/>
    </source>
</evidence>
<dbReference type="PRINTS" id="PR00418">
    <property type="entry name" value="TPI2FAMILY"/>
</dbReference>
<evidence type="ECO:0000256" key="6">
    <source>
        <dbReference type="ARBA" id="ARBA00022741"/>
    </source>
</evidence>
<dbReference type="InterPro" id="IPR014721">
    <property type="entry name" value="Ribsml_uS5_D2-typ_fold_subgr"/>
</dbReference>
<dbReference type="GO" id="GO:0006265">
    <property type="term" value="P:DNA topological change"/>
    <property type="evidence" value="ECO:0007669"/>
    <property type="project" value="UniProtKB-UniRule"/>
</dbReference>
<evidence type="ECO:0000259" key="14">
    <source>
        <dbReference type="PROSITE" id="PS50880"/>
    </source>
</evidence>
<keyword evidence="9 12" id="KW-0799">Topoisomerase</keyword>
<evidence type="ECO:0000256" key="1">
    <source>
        <dbReference type="ARBA" id="ARBA00000185"/>
    </source>
</evidence>
<comment type="function">
    <text evidence="12">Control of topological states of DNA by transient breakage and subsequent rejoining of DNA strands. Topoisomerase II makes double-strand breaks.</text>
</comment>
<dbReference type="Gene3D" id="3.30.565.10">
    <property type="entry name" value="Histidine kinase-like ATPase, C-terminal domain"/>
    <property type="match status" value="1"/>
</dbReference>
<dbReference type="CDD" id="cd16928">
    <property type="entry name" value="HATPase_GyrB-like"/>
    <property type="match status" value="1"/>
</dbReference>
<dbReference type="SMART" id="SM00433">
    <property type="entry name" value="TOP2c"/>
    <property type="match status" value="1"/>
</dbReference>
<comment type="similarity">
    <text evidence="12">Belongs to the type II topoisomerase family.</text>
</comment>
<evidence type="ECO:0000256" key="3">
    <source>
        <dbReference type="ARBA" id="ARBA00004474"/>
    </source>
</evidence>
<protein>
    <recommendedName>
        <fullName evidence="12">DNA topoisomerase 2</fullName>
        <ecNumber evidence="12">5.6.2.2</ecNumber>
    </recommendedName>
</protein>
<comment type="subunit">
    <text evidence="12">Homodimer.</text>
</comment>
<evidence type="ECO:0000313" key="16">
    <source>
        <dbReference type="Proteomes" id="UP001165122"/>
    </source>
</evidence>
<dbReference type="NCBIfam" id="NF004189">
    <property type="entry name" value="PRK05644.1"/>
    <property type="match status" value="1"/>
</dbReference>
<feature type="domain" description="Toprim" evidence="14">
    <location>
        <begin position="510"/>
        <end position="625"/>
    </location>
</feature>
<gene>
    <name evidence="15" type="ORF">TrLO_g12829</name>
</gene>
<evidence type="ECO:0000256" key="8">
    <source>
        <dbReference type="ARBA" id="ARBA00022842"/>
    </source>
</evidence>
<dbReference type="FunFam" id="3.40.50.670:FF:000002">
    <property type="entry name" value="DNA gyrase subunit B"/>
    <property type="match status" value="1"/>
</dbReference>
<keyword evidence="5" id="KW-0479">Metal-binding</keyword>
<dbReference type="EC" id="5.6.2.2" evidence="12"/>
<keyword evidence="8" id="KW-0460">Magnesium</keyword>
<comment type="subcellular location">
    <subcellularLocation>
        <location evidence="3">Plastid</location>
    </subcellularLocation>
</comment>
<dbReference type="InterPro" id="IPR036890">
    <property type="entry name" value="HATPase_C_sf"/>
</dbReference>
<dbReference type="InterPro" id="IPR013759">
    <property type="entry name" value="Topo_IIA_B_C"/>
</dbReference>
<dbReference type="InterPro" id="IPR013760">
    <property type="entry name" value="Topo_IIA-like_dom_sf"/>
</dbReference>
<dbReference type="GO" id="GO:0009536">
    <property type="term" value="C:plastid"/>
    <property type="evidence" value="ECO:0007669"/>
    <property type="project" value="UniProtKB-SubCell"/>
</dbReference>
<comment type="similarity">
    <text evidence="4">Belongs to the type II topoisomerase GyrB family.</text>
</comment>
<dbReference type="SMART" id="SM00387">
    <property type="entry name" value="HATPase_c"/>
    <property type="match status" value="1"/>
</dbReference>
<dbReference type="InterPro" id="IPR000565">
    <property type="entry name" value="Topo_IIA_B"/>
</dbReference>
<evidence type="ECO:0000256" key="9">
    <source>
        <dbReference type="ARBA" id="ARBA00023029"/>
    </source>
</evidence>
<dbReference type="Pfam" id="PF01751">
    <property type="entry name" value="Toprim"/>
    <property type="match status" value="1"/>
</dbReference>
<organism evidence="15 16">
    <name type="scientific">Triparma laevis f. longispina</name>
    <dbReference type="NCBI Taxonomy" id="1714387"/>
    <lineage>
        <taxon>Eukaryota</taxon>
        <taxon>Sar</taxon>
        <taxon>Stramenopiles</taxon>
        <taxon>Ochrophyta</taxon>
        <taxon>Bolidophyceae</taxon>
        <taxon>Parmales</taxon>
        <taxon>Triparmaceae</taxon>
        <taxon>Triparma</taxon>
    </lineage>
</organism>
<dbReference type="GO" id="GO:0003918">
    <property type="term" value="F:DNA topoisomerase type II (double strand cut, ATP-hydrolyzing) activity"/>
    <property type="evidence" value="ECO:0007669"/>
    <property type="project" value="UniProtKB-UniRule"/>
</dbReference>
<dbReference type="Proteomes" id="UP001165122">
    <property type="component" value="Unassembled WGS sequence"/>
</dbReference>
<evidence type="ECO:0000256" key="11">
    <source>
        <dbReference type="ARBA" id="ARBA00023235"/>
    </source>
</evidence>
<keyword evidence="6 12" id="KW-0547">Nucleotide-binding</keyword>
<dbReference type="OrthoDB" id="276498at2759"/>
<keyword evidence="13" id="KW-0732">Signal</keyword>
<dbReference type="SUPFAM" id="SSF55874">
    <property type="entry name" value="ATPase domain of HSP90 chaperone/DNA topoisomerase II/histidine kinase"/>
    <property type="match status" value="1"/>
</dbReference>
<dbReference type="PROSITE" id="PS00177">
    <property type="entry name" value="TOPOISOMERASE_II"/>
    <property type="match status" value="1"/>
</dbReference>
<dbReference type="SUPFAM" id="SSF56719">
    <property type="entry name" value="Type II DNA topoisomerase"/>
    <property type="match status" value="1"/>
</dbReference>
<evidence type="ECO:0000256" key="13">
    <source>
        <dbReference type="SAM" id="SignalP"/>
    </source>
</evidence>
<evidence type="ECO:0000256" key="5">
    <source>
        <dbReference type="ARBA" id="ARBA00022723"/>
    </source>
</evidence>
<dbReference type="GO" id="GO:0005524">
    <property type="term" value="F:ATP binding"/>
    <property type="evidence" value="ECO:0007669"/>
    <property type="project" value="UniProtKB-UniRule"/>
</dbReference>
<comment type="cofactor">
    <cofactor evidence="2">
        <name>Mg(2+)</name>
        <dbReference type="ChEBI" id="CHEBI:18420"/>
    </cofactor>
</comment>
<dbReference type="Pfam" id="PF00204">
    <property type="entry name" value="DNA_gyraseB"/>
    <property type="match status" value="1"/>
</dbReference>
<dbReference type="InterPro" id="IPR018522">
    <property type="entry name" value="TopoIIA_CS"/>
</dbReference>
<keyword evidence="10 12" id="KW-0238">DNA-binding</keyword>
<reference evidence="16" key="1">
    <citation type="journal article" date="2023" name="Commun. Biol.">
        <title>Genome analysis of Parmales, the sister group of diatoms, reveals the evolutionary specialization of diatoms from phago-mixotrophs to photoautotrophs.</title>
        <authorList>
            <person name="Ban H."/>
            <person name="Sato S."/>
            <person name="Yoshikawa S."/>
            <person name="Yamada K."/>
            <person name="Nakamura Y."/>
            <person name="Ichinomiya M."/>
            <person name="Sato N."/>
            <person name="Blanc-Mathieu R."/>
            <person name="Endo H."/>
            <person name="Kuwata A."/>
            <person name="Ogata H."/>
        </authorList>
    </citation>
    <scope>NUCLEOTIDE SEQUENCE [LARGE SCALE GENOMIC DNA]</scope>
    <source>
        <strain evidence="16">NIES 3700</strain>
    </source>
</reference>
<dbReference type="InterPro" id="IPR020568">
    <property type="entry name" value="Ribosomal_Su5_D2-typ_SF"/>
</dbReference>
<dbReference type="PANTHER" id="PTHR45866:SF1">
    <property type="entry name" value="DNA GYRASE SUBUNIT B, MITOCHONDRIAL"/>
    <property type="match status" value="1"/>
</dbReference>
<evidence type="ECO:0000256" key="2">
    <source>
        <dbReference type="ARBA" id="ARBA00001946"/>
    </source>
</evidence>
<keyword evidence="11 12" id="KW-0413">Isomerase</keyword>
<feature type="signal peptide" evidence="13">
    <location>
        <begin position="1"/>
        <end position="21"/>
    </location>
</feature>
<dbReference type="InterPro" id="IPR034160">
    <property type="entry name" value="TOPRIM_GyrB"/>
</dbReference>
<dbReference type="InterPro" id="IPR003594">
    <property type="entry name" value="HATPase_dom"/>
</dbReference>
<feature type="chain" id="PRO_5040822292" description="DNA topoisomerase 2" evidence="13">
    <location>
        <begin position="22"/>
        <end position="731"/>
    </location>
</feature>
<dbReference type="FunFam" id="3.30.565.10:FF:000002">
    <property type="entry name" value="DNA gyrase subunit B"/>
    <property type="match status" value="1"/>
</dbReference>
<dbReference type="CDD" id="cd00822">
    <property type="entry name" value="TopoII_Trans_DNA_gyrase"/>
    <property type="match status" value="1"/>
</dbReference>
<dbReference type="InterPro" id="IPR002288">
    <property type="entry name" value="DNA_gyrase_B_C"/>
</dbReference>
<dbReference type="EMBL" id="BRXW01000886">
    <property type="protein sequence ID" value="GMH78420.1"/>
    <property type="molecule type" value="Genomic_DNA"/>
</dbReference>
<dbReference type="GO" id="GO:0046872">
    <property type="term" value="F:metal ion binding"/>
    <property type="evidence" value="ECO:0007669"/>
    <property type="project" value="UniProtKB-KW"/>
</dbReference>
<proteinExistence type="inferred from homology"/>
<dbReference type="Pfam" id="PF02518">
    <property type="entry name" value="HATPase_c"/>
    <property type="match status" value="1"/>
</dbReference>
<dbReference type="InterPro" id="IPR006171">
    <property type="entry name" value="TOPRIM_dom"/>
</dbReference>
<dbReference type="GO" id="GO:0003677">
    <property type="term" value="F:DNA binding"/>
    <property type="evidence" value="ECO:0007669"/>
    <property type="project" value="UniProtKB-UniRule"/>
</dbReference>
<dbReference type="Gene3D" id="3.40.50.670">
    <property type="match status" value="1"/>
</dbReference>
<comment type="caution">
    <text evidence="15">The sequence shown here is derived from an EMBL/GenBank/DDBJ whole genome shotgun (WGS) entry which is preliminary data.</text>
</comment>
<dbReference type="PROSITE" id="PS50880">
    <property type="entry name" value="TOPRIM"/>
    <property type="match status" value="1"/>
</dbReference>
<accession>A0A9W7AYR2</accession>
<dbReference type="PRINTS" id="PR01159">
    <property type="entry name" value="DNAGYRASEB"/>
</dbReference>
<dbReference type="CDD" id="cd03366">
    <property type="entry name" value="TOPRIM_TopoIIA_GyrB"/>
    <property type="match status" value="1"/>
</dbReference>
<evidence type="ECO:0000256" key="4">
    <source>
        <dbReference type="ARBA" id="ARBA00010708"/>
    </source>
</evidence>
<comment type="catalytic activity">
    <reaction evidence="1 12">
        <text>ATP-dependent breakage, passage and rejoining of double-stranded DNA.</text>
        <dbReference type="EC" id="5.6.2.2"/>
    </reaction>
</comment>
<name>A0A9W7AYR2_9STRA</name>
<dbReference type="Gene3D" id="3.30.230.10">
    <property type="match status" value="1"/>
</dbReference>
<keyword evidence="7 12" id="KW-0067">ATP-binding</keyword>
<dbReference type="AlphaFoldDB" id="A0A9W7AYR2"/>
<dbReference type="SUPFAM" id="SSF54211">
    <property type="entry name" value="Ribosomal protein S5 domain 2-like"/>
    <property type="match status" value="1"/>
</dbReference>
<dbReference type="Pfam" id="PF00986">
    <property type="entry name" value="DNA_gyraseB_C"/>
    <property type="match status" value="1"/>
</dbReference>
<sequence>MRPKHILMLNLLLLLLGPTHPFLTPPSFKPSKTPLHSTSSAAASAASDYGAQQITVLEGLDPVRKRPGMYIGSTGVTGLHHLIWEVVDNSIDEVMGGHASQTIVTLNNDGSVTVSDDGRGIPTDEHPITKKSALETVMTVLHAGGKFGGEASGYKVSGGLHGVGVSVVNALSTWVSVRVRRDGVVKTMKFNRGVPTGELETVEIEEEKDQGFSKGTSVTFLPDLEVFKGEDGEASIQFEAERLVGRMDELAYLNDGLKMILRDHRDPSNPSERDFFHKGGLAAYSQLLCQSKTPLITTSDGSKKTKKEQQSSEKVAHLLSSDGGSIMCNGTTKPEAKTPPVSVSLALRWSSDMYSESILSFCNNIRTKDGGSHVDGLKNCLTRTVNACGLKSGKIKADGGRIPGEFIREGLTAIVSVNVMEPEFEGQTKGRLGNPEVRPAMDSVLSAELTKLFEWRPDILNLIIEKATDAQAASVAAKAARDMVRRKSLLTSTVLPGKLADCATREPEKGEIFIVEGDSAAGSAKQGRDRQTQAILPLRGKILNIERASADRIYQNTELQSLISALGLGVKGADFDLSSLRYHKVIIMTDADVDGAHIRVLLLTFFYRYQRHLIEQGYVYVACPPLYKITSGKKVEYVYDEKAKEEYLKTLGEAAAAKATFQRFKGLGEMMPQQLWETTMDPEVRTLMQVKVEDCARADQVFSVLMGDQVAPRRDFISRNAESLELNDLDF</sequence>
<keyword evidence="16" id="KW-1185">Reference proteome</keyword>
<evidence type="ECO:0000256" key="10">
    <source>
        <dbReference type="ARBA" id="ARBA00023125"/>
    </source>
</evidence>
<dbReference type="InterPro" id="IPR013506">
    <property type="entry name" value="Topo_IIA_bsu_dom2"/>
</dbReference>
<dbReference type="PANTHER" id="PTHR45866">
    <property type="entry name" value="DNA GYRASE/TOPOISOMERASE SUBUNIT B"/>
    <property type="match status" value="1"/>
</dbReference>